<dbReference type="InterPro" id="IPR050595">
    <property type="entry name" value="Bact_response_regulator"/>
</dbReference>
<dbReference type="SUPFAM" id="SSF47188">
    <property type="entry name" value="Hemerythrin-like"/>
    <property type="match status" value="1"/>
</dbReference>
<dbReference type="Gene3D" id="3.40.50.2300">
    <property type="match status" value="1"/>
</dbReference>
<dbReference type="PROSITE" id="PS00550">
    <property type="entry name" value="HEMERYTHRINS"/>
    <property type="match status" value="1"/>
</dbReference>
<evidence type="ECO:0000256" key="5">
    <source>
        <dbReference type="PROSITE-ProRule" id="PRU00169"/>
    </source>
</evidence>
<feature type="domain" description="Response regulatory" evidence="6">
    <location>
        <begin position="4"/>
        <end position="126"/>
    </location>
</feature>
<reference evidence="7 8" key="1">
    <citation type="submission" date="2021-05" db="EMBL/GenBank/DDBJ databases">
        <title>Genetic and Functional Diversity in Clade A Lucinid endosymbionts from the Bahamas.</title>
        <authorList>
            <person name="Giani N.M."/>
            <person name="Engel A.S."/>
            <person name="Campbell B.J."/>
        </authorList>
    </citation>
    <scope>NUCLEOTIDE SEQUENCE [LARGE SCALE GENOMIC DNA]</scope>
    <source>
        <strain evidence="7">LUC16012Gg_MoonRockCtena</strain>
    </source>
</reference>
<comment type="similarity">
    <text evidence="1">Belongs to the hemerythrin family.</text>
</comment>
<dbReference type="SUPFAM" id="SSF52172">
    <property type="entry name" value="CheY-like"/>
    <property type="match status" value="1"/>
</dbReference>
<dbReference type="CDD" id="cd12107">
    <property type="entry name" value="Hemerythrin"/>
    <property type="match status" value="1"/>
</dbReference>
<protein>
    <recommendedName>
        <fullName evidence="6">Response regulatory domain-containing protein</fullName>
    </recommendedName>
</protein>
<dbReference type="PROSITE" id="PS50110">
    <property type="entry name" value="RESPONSE_REGULATORY"/>
    <property type="match status" value="1"/>
</dbReference>
<feature type="modified residue" description="4-aspartylphosphate" evidence="5">
    <location>
        <position position="54"/>
    </location>
</feature>
<sequence length="266" mass="30433">MHFTTLLIEPPGTDSQLINLMLAPEKFHVKTAECGPVAWNQILENDPPDLVIVDTDLPLTGNVRIGAAQLLDLMSERPRWRNAPKLMLTSDSSSAIFQQSNKKSVCAAILKPYDPRRFIQEVYNCIRKQLDAHIKEVNRQHIELGTEIKNVAKMYNQNAIKGRLKGILNSLERHFKFEEEFMLQHYYPDLDVHQKGHRQIFAKAKELIDEICHRDQVITGDKIDLIIENVFDGVEDDKKYIAFLYDLLESLTNHITTANPISCAGN</sequence>
<proteinExistence type="inferred from homology"/>
<evidence type="ECO:0000256" key="4">
    <source>
        <dbReference type="ARBA" id="ARBA00023004"/>
    </source>
</evidence>
<dbReference type="EMBL" id="JAHHGM010000026">
    <property type="protein sequence ID" value="MBT2991076.1"/>
    <property type="molecule type" value="Genomic_DNA"/>
</dbReference>
<dbReference type="AlphaFoldDB" id="A0A944MAQ7"/>
<comment type="caution">
    <text evidence="7">The sequence shown here is derived from an EMBL/GenBank/DDBJ whole genome shotgun (WGS) entry which is preliminary data.</text>
</comment>
<dbReference type="InterPro" id="IPR011006">
    <property type="entry name" value="CheY-like_superfamily"/>
</dbReference>
<evidence type="ECO:0000313" key="8">
    <source>
        <dbReference type="Proteomes" id="UP000770889"/>
    </source>
</evidence>
<gene>
    <name evidence="7" type="ORF">KME65_19120</name>
</gene>
<dbReference type="InterPro" id="IPR012312">
    <property type="entry name" value="Hemerythrin-like"/>
</dbReference>
<evidence type="ECO:0000256" key="3">
    <source>
        <dbReference type="ARBA" id="ARBA00022723"/>
    </source>
</evidence>
<name>A0A944MAQ7_9GAMM</name>
<dbReference type="CDD" id="cd00156">
    <property type="entry name" value="REC"/>
    <property type="match status" value="1"/>
</dbReference>
<evidence type="ECO:0000259" key="6">
    <source>
        <dbReference type="PROSITE" id="PS50110"/>
    </source>
</evidence>
<dbReference type="PANTHER" id="PTHR44591:SF3">
    <property type="entry name" value="RESPONSE REGULATORY DOMAIN-CONTAINING PROTEIN"/>
    <property type="match status" value="1"/>
</dbReference>
<evidence type="ECO:0000256" key="1">
    <source>
        <dbReference type="ARBA" id="ARBA00010587"/>
    </source>
</evidence>
<dbReference type="InterPro" id="IPR035938">
    <property type="entry name" value="Hemerythrin-like_sf"/>
</dbReference>
<dbReference type="GO" id="GO:0000160">
    <property type="term" value="P:phosphorelay signal transduction system"/>
    <property type="evidence" value="ECO:0007669"/>
    <property type="project" value="InterPro"/>
</dbReference>
<accession>A0A944MAQ7</accession>
<keyword evidence="2 5" id="KW-0597">Phosphoprotein</keyword>
<keyword evidence="4" id="KW-0408">Iron</keyword>
<dbReference type="InterPro" id="IPR001789">
    <property type="entry name" value="Sig_transdc_resp-reg_receiver"/>
</dbReference>
<evidence type="ECO:0000313" key="7">
    <source>
        <dbReference type="EMBL" id="MBT2991076.1"/>
    </source>
</evidence>
<dbReference type="PANTHER" id="PTHR44591">
    <property type="entry name" value="STRESS RESPONSE REGULATOR PROTEIN 1"/>
    <property type="match status" value="1"/>
</dbReference>
<dbReference type="InterPro" id="IPR012827">
    <property type="entry name" value="Hemerythrin_metal-bd"/>
</dbReference>
<organism evidence="7 8">
    <name type="scientific">Candidatus Thiodiazotropha taylori</name>
    <dbReference type="NCBI Taxonomy" id="2792791"/>
    <lineage>
        <taxon>Bacteria</taxon>
        <taxon>Pseudomonadati</taxon>
        <taxon>Pseudomonadota</taxon>
        <taxon>Gammaproteobacteria</taxon>
        <taxon>Chromatiales</taxon>
        <taxon>Sedimenticolaceae</taxon>
        <taxon>Candidatus Thiodiazotropha</taxon>
    </lineage>
</organism>
<dbReference type="GO" id="GO:0046872">
    <property type="term" value="F:metal ion binding"/>
    <property type="evidence" value="ECO:0007669"/>
    <property type="project" value="UniProtKB-KW"/>
</dbReference>
<dbReference type="Proteomes" id="UP000770889">
    <property type="component" value="Unassembled WGS sequence"/>
</dbReference>
<dbReference type="SMART" id="SM00448">
    <property type="entry name" value="REC"/>
    <property type="match status" value="1"/>
</dbReference>
<dbReference type="InterPro" id="IPR016131">
    <property type="entry name" value="Haemerythrin_Fe_BS"/>
</dbReference>
<dbReference type="Gene3D" id="1.20.120.50">
    <property type="entry name" value="Hemerythrin-like"/>
    <property type="match status" value="1"/>
</dbReference>
<evidence type="ECO:0000256" key="2">
    <source>
        <dbReference type="ARBA" id="ARBA00022553"/>
    </source>
</evidence>
<dbReference type="Pfam" id="PF01814">
    <property type="entry name" value="Hemerythrin"/>
    <property type="match status" value="1"/>
</dbReference>
<keyword evidence="3" id="KW-0479">Metal-binding</keyword>